<reference evidence="1 2" key="1">
    <citation type="journal article" date="2011" name="PLoS Pathog.">
        <title>Dynamic evolution of pathogenicity revealed by sequencing and comparative genomics of 19 Pseudomonas syringae isolates.</title>
        <authorList>
            <person name="Baltrus D.A."/>
            <person name="Nishimura M.T."/>
            <person name="Romanchuk A."/>
            <person name="Chang J.H."/>
            <person name="Mukhtar M.S."/>
            <person name="Cherkis K."/>
            <person name="Roach J."/>
            <person name="Grant S.R."/>
            <person name="Jones C.D."/>
            <person name="Dangl J.L."/>
        </authorList>
    </citation>
    <scope>NUCLEOTIDE SEQUENCE [LARGE SCALE GENOMIC DNA]</scope>
    <source>
        <strain evidence="1 2">M301315</strain>
    </source>
</reference>
<geneLocation type="plasmid" evidence="2">
    <name>pmppla107</name>
</geneLocation>
<keyword evidence="1" id="KW-0614">Plasmid</keyword>
<sequence length="107" mass="12262">MPITGKYYDLGESVLVHQAVIREGGDEIAFDMKHSDGHLYSVLLKRNNGHIFTGRAFSDPARDVADVTCRVYVDRDEGITLISGSKWVQKGETHNYQWMVELQEYRE</sequence>
<dbReference type="EMBL" id="CP031226">
    <property type="protein sequence ID" value="AXH59883.1"/>
    <property type="molecule type" value="Genomic_DNA"/>
</dbReference>
<dbReference type="AlphaFoldDB" id="A0AAD0PW83"/>
<protein>
    <submittedName>
        <fullName evidence="1">Uncharacterized protein</fullName>
    </submittedName>
</protein>
<evidence type="ECO:0000313" key="2">
    <source>
        <dbReference type="Proteomes" id="UP000006426"/>
    </source>
</evidence>
<dbReference type="GeneID" id="39474486"/>
<name>A0AAD0PW83_PSEAV</name>
<gene>
    <name evidence="1" type="ORF">PLA107_032170</name>
</gene>
<organism evidence="1 2">
    <name type="scientific">Pseudomonas amygdali pv. lachrymans str. M301315</name>
    <dbReference type="NCBI Taxonomy" id="629260"/>
    <lineage>
        <taxon>Bacteria</taxon>
        <taxon>Pseudomonadati</taxon>
        <taxon>Pseudomonadota</taxon>
        <taxon>Gammaproteobacteria</taxon>
        <taxon>Pseudomonadales</taxon>
        <taxon>Pseudomonadaceae</taxon>
        <taxon>Pseudomonas</taxon>
        <taxon>Pseudomonas amygdali</taxon>
    </lineage>
</organism>
<proteinExistence type="predicted"/>
<dbReference type="RefSeq" id="WP_005741815.1">
    <property type="nucleotide sequence ID" value="NZ_CP031226.1"/>
</dbReference>
<dbReference type="Proteomes" id="UP000006426">
    <property type="component" value="Plasmid pmppla107"/>
</dbReference>
<accession>A0AAD0PW83</accession>
<evidence type="ECO:0000313" key="1">
    <source>
        <dbReference type="EMBL" id="AXH59883.1"/>
    </source>
</evidence>